<dbReference type="GO" id="GO:0009254">
    <property type="term" value="P:peptidoglycan turnover"/>
    <property type="evidence" value="ECO:0007669"/>
    <property type="project" value="TreeGrafter"/>
</dbReference>
<dbReference type="GO" id="GO:0097367">
    <property type="term" value="F:carbohydrate derivative binding"/>
    <property type="evidence" value="ECO:0007669"/>
    <property type="project" value="InterPro"/>
</dbReference>
<dbReference type="InterPro" id="IPR040190">
    <property type="entry name" value="MURQ/GCKR"/>
</dbReference>
<dbReference type="PROSITE" id="PS51464">
    <property type="entry name" value="SIS"/>
    <property type="match status" value="1"/>
</dbReference>
<dbReference type="NCBIfam" id="NF009222">
    <property type="entry name" value="PRK12570.1"/>
    <property type="match status" value="1"/>
</dbReference>
<feature type="domain" description="SIS" evidence="3">
    <location>
        <begin position="51"/>
        <end position="214"/>
    </location>
</feature>
<name>G6XM20_9PROT</name>
<dbReference type="Gene3D" id="3.40.50.10490">
    <property type="entry name" value="Glucose-6-phosphate isomerase like protein, domain 1"/>
    <property type="match status" value="1"/>
</dbReference>
<dbReference type="InterPro" id="IPR001347">
    <property type="entry name" value="SIS_dom"/>
</dbReference>
<evidence type="ECO:0000256" key="2">
    <source>
        <dbReference type="ARBA" id="ARBA00023277"/>
    </source>
</evidence>
<dbReference type="Gene3D" id="1.10.8.1080">
    <property type="match status" value="1"/>
</dbReference>
<accession>G6XM20</accession>
<dbReference type="PATRIC" id="fig|1088869.3.peg.2412"/>
<proteinExistence type="predicted"/>
<dbReference type="STRING" id="1088869.GMO_24200"/>
<dbReference type="EMBL" id="AGQV01000010">
    <property type="protein sequence ID" value="EHH67425.1"/>
    <property type="molecule type" value="Genomic_DNA"/>
</dbReference>
<dbReference type="GO" id="GO:0016803">
    <property type="term" value="F:ether hydrolase activity"/>
    <property type="evidence" value="ECO:0007669"/>
    <property type="project" value="TreeGrafter"/>
</dbReference>
<dbReference type="AlphaFoldDB" id="G6XM20"/>
<evidence type="ECO:0000256" key="1">
    <source>
        <dbReference type="ARBA" id="ARBA00023239"/>
    </source>
</evidence>
<dbReference type="GO" id="GO:0016835">
    <property type="term" value="F:carbon-oxygen lyase activity"/>
    <property type="evidence" value="ECO:0007669"/>
    <property type="project" value="InterPro"/>
</dbReference>
<evidence type="ECO:0000313" key="5">
    <source>
        <dbReference type="Proteomes" id="UP000004949"/>
    </source>
</evidence>
<gene>
    <name evidence="4" type="ORF">GMO_24200</name>
</gene>
<reference evidence="4 5" key="1">
    <citation type="submission" date="2011-10" db="EMBL/GenBank/DDBJ databases">
        <title>Genome sequence of Gluconobacter morbifer G707, isolated from Drosophila gut.</title>
        <authorList>
            <person name="Lee W.-J."/>
            <person name="Kim E.-K."/>
        </authorList>
    </citation>
    <scope>NUCLEOTIDE SEQUENCE [LARGE SCALE GENOMIC DNA]</scope>
    <source>
        <strain evidence="4 5">G707</strain>
    </source>
</reference>
<dbReference type="PANTHER" id="PTHR10088">
    <property type="entry name" value="GLUCOKINASE REGULATORY PROTEIN"/>
    <property type="match status" value="1"/>
</dbReference>
<evidence type="ECO:0000259" key="3">
    <source>
        <dbReference type="PROSITE" id="PS51464"/>
    </source>
</evidence>
<dbReference type="SUPFAM" id="SSF53697">
    <property type="entry name" value="SIS domain"/>
    <property type="match status" value="1"/>
</dbReference>
<dbReference type="NCBIfam" id="NF003915">
    <property type="entry name" value="PRK05441.1"/>
    <property type="match status" value="1"/>
</dbReference>
<dbReference type="Proteomes" id="UP000004949">
    <property type="component" value="Unassembled WGS sequence"/>
</dbReference>
<dbReference type="PROSITE" id="PS01272">
    <property type="entry name" value="GCKR"/>
    <property type="match status" value="1"/>
</dbReference>
<protein>
    <submittedName>
        <fullName evidence="4">N-acetylmuramic acid 6-phosphate etherase</fullName>
    </submittedName>
</protein>
<dbReference type="PANTHER" id="PTHR10088:SF4">
    <property type="entry name" value="GLUCOKINASE REGULATORY PROTEIN"/>
    <property type="match status" value="1"/>
</dbReference>
<keyword evidence="1" id="KW-0456">Lyase</keyword>
<dbReference type="eggNOG" id="COG2103">
    <property type="taxonomic scope" value="Bacteria"/>
</dbReference>
<dbReference type="CDD" id="cd05007">
    <property type="entry name" value="SIS_Etherase"/>
    <property type="match status" value="1"/>
</dbReference>
<comment type="caution">
    <text evidence="4">The sequence shown here is derived from an EMBL/GenBank/DDBJ whole genome shotgun (WGS) entry which is preliminary data.</text>
</comment>
<dbReference type="GO" id="GO:0046348">
    <property type="term" value="P:amino sugar catabolic process"/>
    <property type="evidence" value="ECO:0007669"/>
    <property type="project" value="InterPro"/>
</dbReference>
<keyword evidence="2" id="KW-0119">Carbohydrate metabolism</keyword>
<organism evidence="4 5">
    <name type="scientific">Gluconobacter morbifer G707</name>
    <dbReference type="NCBI Taxonomy" id="1088869"/>
    <lineage>
        <taxon>Bacteria</taxon>
        <taxon>Pseudomonadati</taxon>
        <taxon>Pseudomonadota</taxon>
        <taxon>Alphaproteobacteria</taxon>
        <taxon>Acetobacterales</taxon>
        <taxon>Acetobacteraceae</taxon>
        <taxon>Gluconobacter</taxon>
    </lineage>
</organism>
<dbReference type="InterPro" id="IPR005488">
    <property type="entry name" value="Etherase_MurQ"/>
</dbReference>
<dbReference type="InterPro" id="IPR005486">
    <property type="entry name" value="Glucokinase_regulatory_CS"/>
</dbReference>
<dbReference type="InterPro" id="IPR046348">
    <property type="entry name" value="SIS_dom_sf"/>
</dbReference>
<dbReference type="Pfam" id="PF22645">
    <property type="entry name" value="GKRP_SIS_N"/>
    <property type="match status" value="1"/>
</dbReference>
<keyword evidence="5" id="KW-1185">Reference proteome</keyword>
<evidence type="ECO:0000313" key="4">
    <source>
        <dbReference type="EMBL" id="EHH67425.1"/>
    </source>
</evidence>
<sequence>MAGTESQDPRYVDIDLWPVTSVLEALAESQMTATAVVRSAVPQMNEAVTAALPRLRSGGRLFYVGAGTSGRIGLQDGVELSPTFGWPDDRLVLMLAGGTQAVFASVEGAEDDEKTAREEILSHQPGPDDVVFGIAASGSTPYTCAAIAAARSMGALTIGISSNPDGRLLKDADHGITIVTGAEVISGSTRLKAGTAQKAVLNLLSTTLMIQLGHAYRGQMVDMRVVNDKLARRAAHMVHLLAGGTSQDVEAALAASHQNVKRALLIRSGMNAEEAEAALKKHAGNLRAILDVRPEQN</sequence>